<evidence type="ECO:0000313" key="3">
    <source>
        <dbReference type="Proteomes" id="UP001549047"/>
    </source>
</evidence>
<dbReference type="InterPro" id="IPR001845">
    <property type="entry name" value="HTH_ArsR_DNA-bd_dom"/>
</dbReference>
<dbReference type="Gene3D" id="1.10.10.10">
    <property type="entry name" value="Winged helix-like DNA-binding domain superfamily/Winged helix DNA-binding domain"/>
    <property type="match status" value="1"/>
</dbReference>
<proteinExistence type="predicted"/>
<evidence type="ECO:0000313" key="2">
    <source>
        <dbReference type="EMBL" id="MET3613571.1"/>
    </source>
</evidence>
<dbReference type="PANTHER" id="PTHR38600:SF2">
    <property type="entry name" value="SLL0088 PROTEIN"/>
    <property type="match status" value="1"/>
</dbReference>
<dbReference type="Pfam" id="PF12840">
    <property type="entry name" value="HTH_20"/>
    <property type="match status" value="1"/>
</dbReference>
<dbReference type="PRINTS" id="PR00778">
    <property type="entry name" value="HTHARSR"/>
</dbReference>
<gene>
    <name evidence="2" type="ORF">ABID16_001900</name>
</gene>
<accession>A0ABV2IZP9</accession>
<dbReference type="PANTHER" id="PTHR38600">
    <property type="entry name" value="TRANSCRIPTIONAL REGULATORY PROTEIN"/>
    <property type="match status" value="1"/>
</dbReference>
<dbReference type="PROSITE" id="PS50987">
    <property type="entry name" value="HTH_ARSR_2"/>
    <property type="match status" value="1"/>
</dbReference>
<dbReference type="InterPro" id="IPR011991">
    <property type="entry name" value="ArsR-like_HTH"/>
</dbReference>
<organism evidence="2 3">
    <name type="scientific">Rhizobium aquaticum</name>
    <dbReference type="NCBI Taxonomy" id="1549636"/>
    <lineage>
        <taxon>Bacteria</taxon>
        <taxon>Pseudomonadati</taxon>
        <taxon>Pseudomonadota</taxon>
        <taxon>Alphaproteobacteria</taxon>
        <taxon>Hyphomicrobiales</taxon>
        <taxon>Rhizobiaceae</taxon>
        <taxon>Rhizobium/Agrobacterium group</taxon>
        <taxon>Rhizobium</taxon>
    </lineage>
</organism>
<name>A0ABV2IZP9_9HYPH</name>
<keyword evidence="2" id="KW-0238">DNA-binding</keyword>
<reference evidence="2 3" key="1">
    <citation type="submission" date="2024-06" db="EMBL/GenBank/DDBJ databases">
        <title>Genomic Encyclopedia of Type Strains, Phase IV (KMG-IV): sequencing the most valuable type-strain genomes for metagenomic binning, comparative biology and taxonomic classification.</title>
        <authorList>
            <person name="Goeker M."/>
        </authorList>
    </citation>
    <scope>NUCLEOTIDE SEQUENCE [LARGE SCALE GENOMIC DNA]</scope>
    <source>
        <strain evidence="2 3">DSM 29780</strain>
    </source>
</reference>
<dbReference type="InterPro" id="IPR036388">
    <property type="entry name" value="WH-like_DNA-bd_sf"/>
</dbReference>
<sequence length="114" mass="12648">MDNYTHSLDPVFHALADPTRRAVVQRLVRGPAAIGELAAPFDMALPSFLKHISVLETAGLLTSAKAGRVRTCQLNPDRLAAAERWFDEQRAIWESRYANLDNLLMTLQGATDET</sequence>
<dbReference type="NCBIfam" id="NF033788">
    <property type="entry name" value="HTH_metalloreg"/>
    <property type="match status" value="1"/>
</dbReference>
<dbReference type="CDD" id="cd00090">
    <property type="entry name" value="HTH_ARSR"/>
    <property type="match status" value="1"/>
</dbReference>
<dbReference type="GO" id="GO:0003677">
    <property type="term" value="F:DNA binding"/>
    <property type="evidence" value="ECO:0007669"/>
    <property type="project" value="UniProtKB-KW"/>
</dbReference>
<dbReference type="SUPFAM" id="SSF46785">
    <property type="entry name" value="Winged helix' DNA-binding domain"/>
    <property type="match status" value="1"/>
</dbReference>
<keyword evidence="3" id="KW-1185">Reference proteome</keyword>
<dbReference type="SMART" id="SM00418">
    <property type="entry name" value="HTH_ARSR"/>
    <property type="match status" value="1"/>
</dbReference>
<comment type="caution">
    <text evidence="2">The sequence shown here is derived from an EMBL/GenBank/DDBJ whole genome shotgun (WGS) entry which is preliminary data.</text>
</comment>
<protein>
    <submittedName>
        <fullName evidence="2">DNA-binding transcriptional ArsR family regulator</fullName>
    </submittedName>
</protein>
<dbReference type="InterPro" id="IPR036390">
    <property type="entry name" value="WH_DNA-bd_sf"/>
</dbReference>
<feature type="domain" description="HTH arsR-type" evidence="1">
    <location>
        <begin position="1"/>
        <end position="94"/>
    </location>
</feature>
<dbReference type="RefSeq" id="WP_354556098.1">
    <property type="nucleotide sequence ID" value="NZ_JBEPMB010000002.1"/>
</dbReference>
<dbReference type="EMBL" id="JBEPMB010000002">
    <property type="protein sequence ID" value="MET3613571.1"/>
    <property type="molecule type" value="Genomic_DNA"/>
</dbReference>
<evidence type="ECO:0000259" key="1">
    <source>
        <dbReference type="PROSITE" id="PS50987"/>
    </source>
</evidence>
<dbReference type="Proteomes" id="UP001549047">
    <property type="component" value="Unassembled WGS sequence"/>
</dbReference>